<dbReference type="InterPro" id="IPR001650">
    <property type="entry name" value="Helicase_C-like"/>
</dbReference>
<reference evidence="9 10" key="1">
    <citation type="journal article" date="2008" name="Nature">
        <title>The Trichoplax genome and the nature of placozoans.</title>
        <authorList>
            <person name="Srivastava M."/>
            <person name="Begovic E."/>
            <person name="Chapman J."/>
            <person name="Putnam N.H."/>
            <person name="Hellsten U."/>
            <person name="Kawashima T."/>
            <person name="Kuo A."/>
            <person name="Mitros T."/>
            <person name="Salamov A."/>
            <person name="Carpenter M.L."/>
            <person name="Signorovitch A.Y."/>
            <person name="Moreno M.A."/>
            <person name="Kamm K."/>
            <person name="Grimwood J."/>
            <person name="Schmutz J."/>
            <person name="Shapiro H."/>
            <person name="Grigoriev I.V."/>
            <person name="Buss L.W."/>
            <person name="Schierwater B."/>
            <person name="Dellaporta S.L."/>
            <person name="Rokhsar D.S."/>
        </authorList>
    </citation>
    <scope>NUCLEOTIDE SEQUENCE [LARGE SCALE GENOMIC DNA]</scope>
    <source>
        <strain evidence="9 10">Grell-BS-1999</strain>
    </source>
</reference>
<dbReference type="SMART" id="SM00487">
    <property type="entry name" value="DEXDc"/>
    <property type="match status" value="1"/>
</dbReference>
<keyword evidence="2 5" id="KW-0378">Hydrolase</keyword>
<dbReference type="RefSeq" id="XP_002111513.1">
    <property type="nucleotide sequence ID" value="XM_002111477.1"/>
</dbReference>
<keyword evidence="4 5" id="KW-0694">RNA-binding</keyword>
<accession>B3RVC9</accession>
<dbReference type="Pfam" id="PF00271">
    <property type="entry name" value="Helicase_C"/>
    <property type="match status" value="1"/>
</dbReference>
<evidence type="ECO:0000256" key="2">
    <source>
        <dbReference type="ARBA" id="ARBA00022801"/>
    </source>
</evidence>
<evidence type="ECO:0000256" key="5">
    <source>
        <dbReference type="RuleBase" id="RU365068"/>
    </source>
</evidence>
<evidence type="ECO:0000256" key="1">
    <source>
        <dbReference type="ARBA" id="ARBA00022741"/>
    </source>
</evidence>
<evidence type="ECO:0000313" key="10">
    <source>
        <dbReference type="Proteomes" id="UP000009022"/>
    </source>
</evidence>
<dbReference type="PROSITE" id="PS51192">
    <property type="entry name" value="HELICASE_ATP_BIND_1"/>
    <property type="match status" value="1"/>
</dbReference>
<feature type="domain" description="Helicase ATP-binding" evidence="7">
    <location>
        <begin position="1"/>
        <end position="224"/>
    </location>
</feature>
<dbReference type="InParanoid" id="B3RVC9"/>
<sequence length="506" mass="57084">MEGRNVIINSETGSGKTLCNYICNFFISCSSTGYLLPLINKLYSDYELGPIVPRALILAPTAELVHQISTVFRSLVPNNQFTASIVTSKSTLLIKDNTAAIIGVPHNITTYHAPSLLNSIETIIVDEADALVTGSASRDVWTMLNCKRLMVESKKADEEKQTKMTEVNVEISSSSKRIPNLRRGSSITRHGLDSKNCQYLFVGATLPSNNNEKSEYGIIHGWLKKLNPTLVHLARTENVHKIISTLQSDCIMTKNDEKLETLLHILDKVKSNYNDENKMTPNKNLNRSPVAKGDHLKMIVFTNTAYHAFALYRFLDGTDPNLMKEPQRSVLPLHFELLPPEQKEELINTVNFEKNYFKAQYSNEWKGRCGILHKDIPIEVREEILNKFINGDIPILITTDIASRGLDIPNVTAVIQYDFALSAVDYLHRAGRTARSGNEGQFFSMATENDSFLVEAIRNIKASESFDSVFSRNRNLRRKLRKLKKQQTDQNDIIDSDEPNSEAVNY</sequence>
<dbReference type="InterPro" id="IPR027417">
    <property type="entry name" value="P-loop_NTPase"/>
</dbReference>
<dbReference type="PANTHER" id="PTHR24031">
    <property type="entry name" value="RNA HELICASE"/>
    <property type="match status" value="1"/>
</dbReference>
<dbReference type="GeneID" id="6753218"/>
<dbReference type="SUPFAM" id="SSF52540">
    <property type="entry name" value="P-loop containing nucleoside triphosphate hydrolases"/>
    <property type="match status" value="1"/>
</dbReference>
<evidence type="ECO:0000256" key="3">
    <source>
        <dbReference type="ARBA" id="ARBA00022840"/>
    </source>
</evidence>
<dbReference type="GO" id="GO:0003724">
    <property type="term" value="F:RNA helicase activity"/>
    <property type="evidence" value="ECO:0007669"/>
    <property type="project" value="UniProtKB-EC"/>
</dbReference>
<dbReference type="EMBL" id="DS985244">
    <property type="protein sequence ID" value="EDV25480.1"/>
    <property type="molecule type" value="Genomic_DNA"/>
</dbReference>
<comment type="function">
    <text evidence="5">RNA helicase.</text>
</comment>
<dbReference type="PROSITE" id="PS51194">
    <property type="entry name" value="HELICASE_CTER"/>
    <property type="match status" value="1"/>
</dbReference>
<name>B3RVC9_TRIAD</name>
<evidence type="ECO:0000256" key="4">
    <source>
        <dbReference type="ARBA" id="ARBA00022884"/>
    </source>
</evidence>
<dbReference type="PROSITE" id="PS51257">
    <property type="entry name" value="PROKAR_LIPOPROTEIN"/>
    <property type="match status" value="1"/>
</dbReference>
<dbReference type="KEGG" id="tad:TRIADDRAFT_55608"/>
<comment type="similarity">
    <text evidence="5">Belongs to the DEAD box helicase family.</text>
</comment>
<feature type="region of interest" description="Disordered" evidence="6">
    <location>
        <begin position="487"/>
        <end position="506"/>
    </location>
</feature>
<dbReference type="InterPro" id="IPR014001">
    <property type="entry name" value="Helicase_ATP-bd"/>
</dbReference>
<evidence type="ECO:0000313" key="9">
    <source>
        <dbReference type="EMBL" id="EDV25480.1"/>
    </source>
</evidence>
<dbReference type="CDD" id="cd18787">
    <property type="entry name" value="SF2_C_DEAD"/>
    <property type="match status" value="1"/>
</dbReference>
<dbReference type="InterPro" id="IPR011545">
    <property type="entry name" value="DEAD/DEAH_box_helicase_dom"/>
</dbReference>
<feature type="domain" description="Helicase C-terminal" evidence="8">
    <location>
        <begin position="310"/>
        <end position="484"/>
    </location>
</feature>
<evidence type="ECO:0000259" key="8">
    <source>
        <dbReference type="PROSITE" id="PS51194"/>
    </source>
</evidence>
<dbReference type="GO" id="GO:1902775">
    <property type="term" value="P:mitochondrial large ribosomal subunit assembly"/>
    <property type="evidence" value="ECO:0000318"/>
    <property type="project" value="GO_Central"/>
</dbReference>
<dbReference type="eggNOG" id="KOG0333">
    <property type="taxonomic scope" value="Eukaryota"/>
</dbReference>
<keyword evidence="3 5" id="KW-0067">ATP-binding</keyword>
<dbReference type="Proteomes" id="UP000009022">
    <property type="component" value="Unassembled WGS sequence"/>
</dbReference>
<dbReference type="eggNOG" id="KOG0346">
    <property type="taxonomic scope" value="Eukaryota"/>
</dbReference>
<dbReference type="STRING" id="10228.B3RVC9"/>
<evidence type="ECO:0000256" key="6">
    <source>
        <dbReference type="SAM" id="MobiDB-lite"/>
    </source>
</evidence>
<keyword evidence="5" id="KW-0347">Helicase</keyword>
<proteinExistence type="inferred from homology"/>
<organism evidence="9 10">
    <name type="scientific">Trichoplax adhaerens</name>
    <name type="common">Trichoplax reptans</name>
    <dbReference type="NCBI Taxonomy" id="10228"/>
    <lineage>
        <taxon>Eukaryota</taxon>
        <taxon>Metazoa</taxon>
        <taxon>Placozoa</taxon>
        <taxon>Uniplacotomia</taxon>
        <taxon>Trichoplacea</taxon>
        <taxon>Trichoplacidae</taxon>
        <taxon>Trichoplax</taxon>
    </lineage>
</organism>
<dbReference type="Pfam" id="PF00270">
    <property type="entry name" value="DEAD"/>
    <property type="match status" value="1"/>
</dbReference>
<evidence type="ECO:0000259" key="7">
    <source>
        <dbReference type="PROSITE" id="PS51192"/>
    </source>
</evidence>
<keyword evidence="1 5" id="KW-0547">Nucleotide-binding</keyword>
<keyword evidence="10" id="KW-1185">Reference proteome</keyword>
<dbReference type="GO" id="GO:0016787">
    <property type="term" value="F:hydrolase activity"/>
    <property type="evidence" value="ECO:0007669"/>
    <property type="project" value="UniProtKB-KW"/>
</dbReference>
<dbReference type="EC" id="3.6.4.13" evidence="5"/>
<protein>
    <recommendedName>
        <fullName evidence="5">ATP-dependent RNA helicase</fullName>
        <ecNumber evidence="5">3.6.4.13</ecNumber>
    </recommendedName>
</protein>
<dbReference type="Gene3D" id="3.40.50.300">
    <property type="entry name" value="P-loop containing nucleotide triphosphate hydrolases"/>
    <property type="match status" value="2"/>
</dbReference>
<dbReference type="OrthoDB" id="10256233at2759"/>
<gene>
    <name evidence="9" type="ORF">TRIADDRAFT_55608</name>
</gene>
<comment type="domain">
    <text evidence="5">The Q motif is unique to and characteristic of the DEAD box family of RNA helicases and controls ATP binding and hydrolysis.</text>
</comment>
<dbReference type="SMART" id="SM00490">
    <property type="entry name" value="HELICc"/>
    <property type="match status" value="1"/>
</dbReference>
<dbReference type="OMA" id="DFQQKGG"/>
<dbReference type="HOGENOM" id="CLU_003041_1_8_1"/>
<dbReference type="GO" id="GO:0005739">
    <property type="term" value="C:mitochondrion"/>
    <property type="evidence" value="ECO:0000318"/>
    <property type="project" value="GO_Central"/>
</dbReference>
<dbReference type="GO" id="GO:0005524">
    <property type="term" value="F:ATP binding"/>
    <property type="evidence" value="ECO:0007669"/>
    <property type="project" value="UniProtKB-UniRule"/>
</dbReference>
<dbReference type="AlphaFoldDB" id="B3RVC9"/>
<dbReference type="GO" id="GO:0003723">
    <property type="term" value="F:RNA binding"/>
    <property type="evidence" value="ECO:0007669"/>
    <property type="project" value="UniProtKB-UniRule"/>
</dbReference>
<dbReference type="CTD" id="6753218"/>
<comment type="catalytic activity">
    <reaction evidence="5">
        <text>ATP + H2O = ADP + phosphate + H(+)</text>
        <dbReference type="Rhea" id="RHEA:13065"/>
        <dbReference type="ChEBI" id="CHEBI:15377"/>
        <dbReference type="ChEBI" id="CHEBI:15378"/>
        <dbReference type="ChEBI" id="CHEBI:30616"/>
        <dbReference type="ChEBI" id="CHEBI:43474"/>
        <dbReference type="ChEBI" id="CHEBI:456216"/>
        <dbReference type="EC" id="3.6.4.13"/>
    </reaction>
</comment>
<dbReference type="PhylomeDB" id="B3RVC9"/>